<dbReference type="GO" id="GO:0005654">
    <property type="term" value="C:nucleoplasm"/>
    <property type="evidence" value="ECO:0007669"/>
    <property type="project" value="TreeGrafter"/>
</dbReference>
<dbReference type="Pfam" id="PF16276">
    <property type="entry name" value="NPM1-C"/>
    <property type="match status" value="1"/>
</dbReference>
<gene>
    <name evidence="11" type="ORF">CCH79_00002107</name>
</gene>
<evidence type="ECO:0000256" key="5">
    <source>
        <dbReference type="ARBA" id="ARBA00022553"/>
    </source>
</evidence>
<keyword evidence="12" id="KW-1185">Reference proteome</keyword>
<dbReference type="GO" id="GO:0045944">
    <property type="term" value="P:positive regulation of transcription by RNA polymerase II"/>
    <property type="evidence" value="ECO:0007669"/>
    <property type="project" value="TreeGrafter"/>
</dbReference>
<dbReference type="Pfam" id="PF03066">
    <property type="entry name" value="Nucleoplasmin"/>
    <property type="match status" value="1"/>
</dbReference>
<dbReference type="GO" id="GO:0000055">
    <property type="term" value="P:ribosomal large subunit export from nucleus"/>
    <property type="evidence" value="ECO:0007669"/>
    <property type="project" value="TreeGrafter"/>
</dbReference>
<dbReference type="Proteomes" id="UP000250572">
    <property type="component" value="Unassembled WGS sequence"/>
</dbReference>
<dbReference type="GO" id="GO:0003682">
    <property type="term" value="F:chromatin binding"/>
    <property type="evidence" value="ECO:0007669"/>
    <property type="project" value="TreeGrafter"/>
</dbReference>
<feature type="non-terminal residue" evidence="11">
    <location>
        <position position="281"/>
    </location>
</feature>
<dbReference type="GO" id="GO:0006338">
    <property type="term" value="P:chromatin remodeling"/>
    <property type="evidence" value="ECO:0007669"/>
    <property type="project" value="TreeGrafter"/>
</dbReference>
<dbReference type="InterPro" id="IPR024057">
    <property type="entry name" value="Nucleoplasmin_core_dom"/>
</dbReference>
<proteinExistence type="inferred from homology"/>
<dbReference type="PANTHER" id="PTHR22747">
    <property type="entry name" value="NUCLEOPLASMIN"/>
    <property type="match status" value="1"/>
</dbReference>
<dbReference type="GO" id="GO:0003723">
    <property type="term" value="F:RNA binding"/>
    <property type="evidence" value="ECO:0007669"/>
    <property type="project" value="UniProtKB-KW"/>
</dbReference>
<evidence type="ECO:0000256" key="4">
    <source>
        <dbReference type="ARBA" id="ARBA00022490"/>
    </source>
</evidence>
<feature type="compositionally biased region" description="Acidic residues" evidence="8">
    <location>
        <begin position="153"/>
        <end position="169"/>
    </location>
</feature>
<dbReference type="GO" id="GO:0010824">
    <property type="term" value="P:regulation of centrosome duplication"/>
    <property type="evidence" value="ECO:0007669"/>
    <property type="project" value="TreeGrafter"/>
</dbReference>
<evidence type="ECO:0000256" key="3">
    <source>
        <dbReference type="ARBA" id="ARBA00010744"/>
    </source>
</evidence>
<dbReference type="GO" id="GO:0005813">
    <property type="term" value="C:centrosome"/>
    <property type="evidence" value="ECO:0007669"/>
    <property type="project" value="TreeGrafter"/>
</dbReference>
<dbReference type="PANTHER" id="PTHR22747:SF42">
    <property type="entry name" value="NUCLEOPHOSMIN"/>
    <property type="match status" value="1"/>
</dbReference>
<evidence type="ECO:0000256" key="1">
    <source>
        <dbReference type="ARBA" id="ARBA00004496"/>
    </source>
</evidence>
<feature type="compositionally biased region" description="Acidic residues" evidence="8">
    <location>
        <begin position="121"/>
        <end position="137"/>
    </location>
</feature>
<dbReference type="GO" id="GO:0005737">
    <property type="term" value="C:cytoplasm"/>
    <property type="evidence" value="ECO:0007669"/>
    <property type="project" value="UniProtKB-SubCell"/>
</dbReference>
<feature type="domain" description="Nucleoplasmin core" evidence="9">
    <location>
        <begin position="15"/>
        <end position="114"/>
    </location>
</feature>
<comment type="similarity">
    <text evidence="3">Belongs to the nucleoplasmin family.</text>
</comment>
<dbReference type="Gene3D" id="1.10.10.2100">
    <property type="match status" value="1"/>
</dbReference>
<organism evidence="11 12">
    <name type="scientific">Gambusia affinis</name>
    <name type="common">Western mosquitofish</name>
    <name type="synonym">Heterandria affinis</name>
    <dbReference type="NCBI Taxonomy" id="33528"/>
    <lineage>
        <taxon>Eukaryota</taxon>
        <taxon>Metazoa</taxon>
        <taxon>Chordata</taxon>
        <taxon>Craniata</taxon>
        <taxon>Vertebrata</taxon>
        <taxon>Euteleostomi</taxon>
        <taxon>Actinopterygii</taxon>
        <taxon>Neopterygii</taxon>
        <taxon>Teleostei</taxon>
        <taxon>Neoteleostei</taxon>
        <taxon>Acanthomorphata</taxon>
        <taxon>Ovalentaria</taxon>
        <taxon>Atherinomorphae</taxon>
        <taxon>Cyprinodontiformes</taxon>
        <taxon>Poeciliidae</taxon>
        <taxon>Poeciliinae</taxon>
        <taxon>Gambusia</taxon>
    </lineage>
</organism>
<evidence type="ECO:0000256" key="2">
    <source>
        <dbReference type="ARBA" id="ARBA00004604"/>
    </source>
</evidence>
<dbReference type="InterPro" id="IPR004301">
    <property type="entry name" value="Nucleoplasmin"/>
</dbReference>
<accession>A0A315VI98</accession>
<dbReference type="FunFam" id="2.60.120.340:FF:000007">
    <property type="entry name" value="Nucleophosmin 1a"/>
    <property type="match status" value="1"/>
</dbReference>
<protein>
    <submittedName>
        <fullName evidence="11">Uncharacterized protein</fullName>
    </submittedName>
</protein>
<keyword evidence="4" id="KW-0963">Cytoplasm</keyword>
<evidence type="ECO:0000256" key="6">
    <source>
        <dbReference type="ARBA" id="ARBA00022884"/>
    </source>
</evidence>
<dbReference type="GO" id="GO:0005730">
    <property type="term" value="C:nucleolus"/>
    <property type="evidence" value="ECO:0007669"/>
    <property type="project" value="UniProtKB-SubCell"/>
</dbReference>
<sequence length="281" mass="31158">MNGLNDEPMTPQSFLYGCALEAGKEVVFNPDDDELEHQLDLRMACVDASSKDELHVVEVEGQDSEGQKVKAALVSLKPSTLPSVCLGGFTVTPPTVFRLKTGSGPVHLTGQHLIMMENDQSFDEEDDEDEEEEEEEAVPASKKRSIPFAAAKDDDDEEEDDDEESETEESPVKVKQTQPKATPAKQKGPAQNGKNSAQSTPALKQKTPKVKVEKSPKTPATPRVELTFPQIKSKLMEAMKKGITLPKVQPKFENFVKHSNKVTDTQIIADLWKWRQTLKDE</sequence>
<evidence type="ECO:0000313" key="11">
    <source>
        <dbReference type="EMBL" id="PWA23200.1"/>
    </source>
</evidence>
<keyword evidence="5" id="KW-0597">Phosphoprotein</keyword>
<dbReference type="GO" id="GO:1990904">
    <property type="term" value="C:ribonucleoprotein complex"/>
    <property type="evidence" value="ECO:0007669"/>
    <property type="project" value="TreeGrafter"/>
</dbReference>
<reference evidence="11 12" key="1">
    <citation type="journal article" date="2018" name="G3 (Bethesda)">
        <title>A High-Quality Reference Genome for the Invasive Mosquitofish Gambusia affinis Using a Chicago Library.</title>
        <authorList>
            <person name="Hoffberg S.L."/>
            <person name="Troendle N.J."/>
            <person name="Glenn T.C."/>
            <person name="Mahmud O."/>
            <person name="Louha S."/>
            <person name="Chalopin D."/>
            <person name="Bennetzen J.L."/>
            <person name="Mauricio R."/>
        </authorList>
    </citation>
    <scope>NUCLEOTIDE SEQUENCE [LARGE SCALE GENOMIC DNA]</scope>
    <source>
        <strain evidence="11">NE01/NJP1002.9</strain>
        <tissue evidence="11">Muscle</tissue>
    </source>
</reference>
<name>A0A315VI98_GAMAF</name>
<dbReference type="InterPro" id="IPR032569">
    <property type="entry name" value="NPM1_C"/>
</dbReference>
<feature type="compositionally biased region" description="Polar residues" evidence="8">
    <location>
        <begin position="192"/>
        <end position="202"/>
    </location>
</feature>
<feature type="region of interest" description="Disordered" evidence="8">
    <location>
        <begin position="121"/>
        <end position="225"/>
    </location>
</feature>
<dbReference type="GO" id="GO:0042273">
    <property type="term" value="P:ribosomal large subunit biogenesis"/>
    <property type="evidence" value="ECO:0007669"/>
    <property type="project" value="TreeGrafter"/>
</dbReference>
<dbReference type="STRING" id="33528.ENSGAFP00000019341"/>
<dbReference type="Gene3D" id="2.60.120.340">
    <property type="entry name" value="Nucleoplasmin core domain"/>
    <property type="match status" value="1"/>
</dbReference>
<dbReference type="FunFam" id="1.10.10.2100:FF:000002">
    <property type="entry name" value="cell growth-regulating nucleolar protein-like"/>
    <property type="match status" value="1"/>
</dbReference>
<feature type="domain" description="Nucleophosmin C-terminal" evidence="10">
    <location>
        <begin position="229"/>
        <end position="277"/>
    </location>
</feature>
<dbReference type="InterPro" id="IPR036824">
    <property type="entry name" value="Nucleoplasmin_core_dom_sf"/>
</dbReference>
<dbReference type="GO" id="GO:0042393">
    <property type="term" value="F:histone binding"/>
    <property type="evidence" value="ECO:0007669"/>
    <property type="project" value="TreeGrafter"/>
</dbReference>
<evidence type="ECO:0000313" key="12">
    <source>
        <dbReference type="Proteomes" id="UP000250572"/>
    </source>
</evidence>
<evidence type="ECO:0000256" key="7">
    <source>
        <dbReference type="ARBA" id="ARBA00023242"/>
    </source>
</evidence>
<dbReference type="GO" id="GO:0042274">
    <property type="term" value="P:ribosomal small subunit biogenesis"/>
    <property type="evidence" value="ECO:0007669"/>
    <property type="project" value="TreeGrafter"/>
</dbReference>
<dbReference type="GO" id="GO:0000056">
    <property type="term" value="P:ribosomal small subunit export from nucleus"/>
    <property type="evidence" value="ECO:0007669"/>
    <property type="project" value="TreeGrafter"/>
</dbReference>
<evidence type="ECO:0000256" key="8">
    <source>
        <dbReference type="SAM" id="MobiDB-lite"/>
    </source>
</evidence>
<keyword evidence="7" id="KW-0539">Nucleus</keyword>
<comment type="subcellular location">
    <subcellularLocation>
        <location evidence="1">Cytoplasm</location>
    </subcellularLocation>
    <subcellularLocation>
        <location evidence="2">Nucleus</location>
        <location evidence="2">Nucleolus</location>
    </subcellularLocation>
</comment>
<evidence type="ECO:0000259" key="10">
    <source>
        <dbReference type="Pfam" id="PF16276"/>
    </source>
</evidence>
<comment type="caution">
    <text evidence="11">The sequence shown here is derived from an EMBL/GenBank/DDBJ whole genome shotgun (WGS) entry which is preliminary data.</text>
</comment>
<keyword evidence="6" id="KW-0694">RNA-binding</keyword>
<evidence type="ECO:0000259" key="9">
    <source>
        <dbReference type="Pfam" id="PF03066"/>
    </source>
</evidence>
<dbReference type="EMBL" id="NHOQ01001678">
    <property type="protein sequence ID" value="PWA23200.1"/>
    <property type="molecule type" value="Genomic_DNA"/>
</dbReference>
<dbReference type="SUPFAM" id="SSF69203">
    <property type="entry name" value="Nucleoplasmin-like core domain"/>
    <property type="match status" value="1"/>
</dbReference>
<dbReference type="AlphaFoldDB" id="A0A315VI98"/>